<feature type="transmembrane region" description="Helical" evidence="1">
    <location>
        <begin position="65"/>
        <end position="87"/>
    </location>
</feature>
<dbReference type="InterPro" id="IPR025440">
    <property type="entry name" value="DUF4306"/>
</dbReference>
<sequence length="100" mass="11992">MKKIVTIFIILLIISIYTFFLSYWAGSYLMLEPDWQERIVLTPDSVKDPRDIYFFDKWVFAFQTYPVRTITFLLSASAVVGFCIFFVRKFIRKRKSNQEI</sequence>
<evidence type="ECO:0000256" key="1">
    <source>
        <dbReference type="SAM" id="Phobius"/>
    </source>
</evidence>
<proteinExistence type="predicted"/>
<dbReference type="Pfam" id="PF14154">
    <property type="entry name" value="DUF4306"/>
    <property type="match status" value="1"/>
</dbReference>
<feature type="transmembrane region" description="Helical" evidence="1">
    <location>
        <begin position="7"/>
        <end position="25"/>
    </location>
</feature>
<keyword evidence="1" id="KW-1133">Transmembrane helix</keyword>
<evidence type="ECO:0000313" key="3">
    <source>
        <dbReference type="Proteomes" id="UP000036780"/>
    </source>
</evidence>
<accession>A0A0L0QS64</accession>
<evidence type="ECO:0000313" key="2">
    <source>
        <dbReference type="EMBL" id="KNE21421.1"/>
    </source>
</evidence>
<dbReference type="RefSeq" id="WP_050350850.1">
    <property type="nucleotide sequence ID" value="NZ_BOSN01000004.1"/>
</dbReference>
<comment type="caution">
    <text evidence="2">The sequence shown here is derived from an EMBL/GenBank/DDBJ whole genome shotgun (WGS) entry which is preliminary data.</text>
</comment>
<keyword evidence="3" id="KW-1185">Reference proteome</keyword>
<organism evidence="2 3">
    <name type="scientific">Virgibacillus pantothenticus</name>
    <dbReference type="NCBI Taxonomy" id="1473"/>
    <lineage>
        <taxon>Bacteria</taxon>
        <taxon>Bacillati</taxon>
        <taxon>Bacillota</taxon>
        <taxon>Bacilli</taxon>
        <taxon>Bacillales</taxon>
        <taxon>Bacillaceae</taxon>
        <taxon>Virgibacillus</taxon>
    </lineage>
</organism>
<protein>
    <recommendedName>
        <fullName evidence="4">DUF4306 domain-containing protein</fullName>
    </recommendedName>
</protein>
<dbReference type="AlphaFoldDB" id="A0A0L0QS64"/>
<dbReference type="GeneID" id="66872830"/>
<dbReference type="EMBL" id="LGTO01000005">
    <property type="protein sequence ID" value="KNE21421.1"/>
    <property type="molecule type" value="Genomic_DNA"/>
</dbReference>
<dbReference type="Proteomes" id="UP000036780">
    <property type="component" value="Unassembled WGS sequence"/>
</dbReference>
<keyword evidence="1" id="KW-0472">Membrane</keyword>
<keyword evidence="1" id="KW-0812">Transmembrane</keyword>
<evidence type="ECO:0008006" key="4">
    <source>
        <dbReference type="Google" id="ProtNLM"/>
    </source>
</evidence>
<dbReference type="PATRIC" id="fig|1473.5.peg.4440"/>
<gene>
    <name evidence="2" type="ORF">AFK71_07095</name>
</gene>
<dbReference type="OrthoDB" id="2843354at2"/>
<name>A0A0L0QS64_VIRPA</name>
<reference evidence="3" key="1">
    <citation type="submission" date="2015-07" db="EMBL/GenBank/DDBJ databases">
        <title>Fjat-10053 dsm26.</title>
        <authorList>
            <person name="Liu B."/>
            <person name="Wang J."/>
            <person name="Zhu Y."/>
            <person name="Liu G."/>
            <person name="Chen Q."/>
            <person name="Chen Z."/>
            <person name="Lan J."/>
            <person name="Che J."/>
            <person name="Ge C."/>
            <person name="Shi H."/>
            <person name="Pan Z."/>
            <person name="Liu X."/>
        </authorList>
    </citation>
    <scope>NUCLEOTIDE SEQUENCE [LARGE SCALE GENOMIC DNA]</scope>
    <source>
        <strain evidence="3">DSM 26</strain>
    </source>
</reference>